<dbReference type="Gene3D" id="2.40.70.10">
    <property type="entry name" value="Acid Proteases"/>
    <property type="match status" value="1"/>
</dbReference>
<dbReference type="RefSeq" id="WP_055455637.1">
    <property type="nucleotide sequence ID" value="NZ_CYHE01000005.1"/>
</dbReference>
<proteinExistence type="predicted"/>
<keyword evidence="2" id="KW-1133">Transmembrane helix</keyword>
<dbReference type="SUPFAM" id="SSF50630">
    <property type="entry name" value="Acid proteases"/>
    <property type="match status" value="1"/>
</dbReference>
<reference evidence="5" key="1">
    <citation type="submission" date="2015-08" db="EMBL/GenBank/DDBJ databases">
        <authorList>
            <person name="Varghese N."/>
        </authorList>
    </citation>
    <scope>NUCLEOTIDE SEQUENCE [LARGE SCALE GENOMIC DNA]</scope>
    <source>
        <strain evidence="5">DSM 23407</strain>
    </source>
</reference>
<keyword evidence="2" id="KW-0812">Transmembrane</keyword>
<evidence type="ECO:0000259" key="3">
    <source>
        <dbReference type="PROSITE" id="PS50175"/>
    </source>
</evidence>
<feature type="transmembrane region" description="Helical" evidence="2">
    <location>
        <begin position="67"/>
        <end position="87"/>
    </location>
</feature>
<keyword evidence="1" id="KW-0378">Hydrolase</keyword>
<dbReference type="InterPro" id="IPR001969">
    <property type="entry name" value="Aspartic_peptidase_AS"/>
</dbReference>
<evidence type="ECO:0000313" key="5">
    <source>
        <dbReference type="Proteomes" id="UP000183900"/>
    </source>
</evidence>
<dbReference type="NCBIfam" id="TIGR02281">
    <property type="entry name" value="clan_AA_DTGA"/>
    <property type="match status" value="1"/>
</dbReference>
<feature type="domain" description="Peptidase A2" evidence="3">
    <location>
        <begin position="136"/>
        <end position="153"/>
    </location>
</feature>
<gene>
    <name evidence="4" type="ORF">Ga0061067_105124</name>
</gene>
<dbReference type="PROSITE" id="PS00141">
    <property type="entry name" value="ASP_PROTEASE"/>
    <property type="match status" value="1"/>
</dbReference>
<organism evidence="4 5">
    <name type="scientific">Pannonibacter indicus</name>
    <dbReference type="NCBI Taxonomy" id="466044"/>
    <lineage>
        <taxon>Bacteria</taxon>
        <taxon>Pseudomonadati</taxon>
        <taxon>Pseudomonadota</taxon>
        <taxon>Alphaproteobacteria</taxon>
        <taxon>Hyphomicrobiales</taxon>
        <taxon>Stappiaceae</taxon>
        <taxon>Pannonibacter</taxon>
    </lineage>
</organism>
<dbReference type="GO" id="GO:0006508">
    <property type="term" value="P:proteolysis"/>
    <property type="evidence" value="ECO:0007669"/>
    <property type="project" value="UniProtKB-KW"/>
</dbReference>
<dbReference type="InterPro" id="IPR021109">
    <property type="entry name" value="Peptidase_aspartic_dom_sf"/>
</dbReference>
<feature type="transmembrane region" description="Helical" evidence="2">
    <location>
        <begin position="7"/>
        <end position="25"/>
    </location>
</feature>
<dbReference type="EMBL" id="CYHE01000005">
    <property type="protein sequence ID" value="CUA96350.1"/>
    <property type="molecule type" value="Genomic_DNA"/>
</dbReference>
<protein>
    <submittedName>
        <fullName evidence="4">Clan AA aspartic protease, TIGR02281 family</fullName>
    </submittedName>
</protein>
<keyword evidence="4" id="KW-0645">Protease</keyword>
<name>A0A0K6HZP5_9HYPH</name>
<dbReference type="PROSITE" id="PS50175">
    <property type="entry name" value="ASP_PROT_RETROV"/>
    <property type="match status" value="1"/>
</dbReference>
<evidence type="ECO:0000256" key="2">
    <source>
        <dbReference type="SAM" id="Phobius"/>
    </source>
</evidence>
<dbReference type="InterPro" id="IPR001995">
    <property type="entry name" value="Peptidase_A2_cat"/>
</dbReference>
<evidence type="ECO:0000256" key="1">
    <source>
        <dbReference type="ARBA" id="ARBA00022801"/>
    </source>
</evidence>
<dbReference type="InterPro" id="IPR011969">
    <property type="entry name" value="Clan_AA_Asp_peptidase_C"/>
</dbReference>
<keyword evidence="5" id="KW-1185">Reference proteome</keyword>
<dbReference type="Pfam" id="PF13975">
    <property type="entry name" value="gag-asp_proteas"/>
    <property type="match status" value="1"/>
</dbReference>
<accession>A0A0K6HZP5</accession>
<dbReference type="OrthoDB" id="7595324at2"/>
<keyword evidence="2" id="KW-0472">Membrane</keyword>
<dbReference type="CDD" id="cd05483">
    <property type="entry name" value="retropepsin_like_bacteria"/>
    <property type="match status" value="1"/>
</dbReference>
<feature type="transmembrane region" description="Helical" evidence="2">
    <location>
        <begin position="40"/>
        <end position="60"/>
    </location>
</feature>
<dbReference type="InterPro" id="IPR034122">
    <property type="entry name" value="Retropepsin-like_bacterial"/>
</dbReference>
<sequence length="234" mass="24434">MRQIYGFTLAVLVLVMIAAGLTYLFEFPMLEETFSGASETPRIVALSAIGCVVMASLVFGAPRAGEVLRAVVVWGLIGLVLVGGYTYRTELVAGGYRILGALAPGMTVPQTDGTVAVMRDASGHFQLEALVNDNKVRFLVDTGASAVVLTEQDAEASGINPASLSYSVPVSTANGRTMVAPVSLAQVSIGGISLSNVRGFVARPGSLETSLLGMTALSRLSGWQVEGERLVLKP</sequence>
<dbReference type="AlphaFoldDB" id="A0A0K6HZP5"/>
<dbReference type="Proteomes" id="UP000183900">
    <property type="component" value="Unassembled WGS sequence"/>
</dbReference>
<evidence type="ECO:0000313" key="4">
    <source>
        <dbReference type="EMBL" id="CUA96350.1"/>
    </source>
</evidence>
<dbReference type="GO" id="GO:0004190">
    <property type="term" value="F:aspartic-type endopeptidase activity"/>
    <property type="evidence" value="ECO:0007669"/>
    <property type="project" value="InterPro"/>
</dbReference>